<gene>
    <name evidence="5" type="primary">ykqA</name>
    <name evidence="5" type="ORF">GCM10007096_40050</name>
</gene>
<evidence type="ECO:0000313" key="6">
    <source>
        <dbReference type="Proteomes" id="UP000656813"/>
    </source>
</evidence>
<dbReference type="PANTHER" id="PTHR12935:SF0">
    <property type="entry name" value="GAMMA-GLUTAMYLCYCLOTRANSFERASE"/>
    <property type="match status" value="1"/>
</dbReference>
<evidence type="ECO:0000313" key="5">
    <source>
        <dbReference type="EMBL" id="GGH88217.1"/>
    </source>
</evidence>
<proteinExistence type="predicted"/>
<dbReference type="InterPro" id="IPR013024">
    <property type="entry name" value="GGCT-like"/>
</dbReference>
<dbReference type="EMBL" id="BMFV01000048">
    <property type="protein sequence ID" value="GGH88217.1"/>
    <property type="molecule type" value="Genomic_DNA"/>
</dbReference>
<evidence type="ECO:0000259" key="4">
    <source>
        <dbReference type="Pfam" id="PF06094"/>
    </source>
</evidence>
<organism evidence="5 6">
    <name type="scientific">Pullulanibacillus pueri</name>
    <dbReference type="NCBI Taxonomy" id="1437324"/>
    <lineage>
        <taxon>Bacteria</taxon>
        <taxon>Bacillati</taxon>
        <taxon>Bacillota</taxon>
        <taxon>Bacilli</taxon>
        <taxon>Bacillales</taxon>
        <taxon>Sporolactobacillaceae</taxon>
        <taxon>Pullulanibacillus</taxon>
    </lineage>
</organism>
<dbReference type="Pfam" id="PF06094">
    <property type="entry name" value="GGACT"/>
    <property type="match status" value="1"/>
</dbReference>
<dbReference type="SUPFAM" id="SSF110857">
    <property type="entry name" value="Gamma-glutamyl cyclotransferase-like"/>
    <property type="match status" value="2"/>
</dbReference>
<dbReference type="Pfam" id="PF13772">
    <property type="entry name" value="AIG2_2"/>
    <property type="match status" value="1"/>
</dbReference>
<evidence type="ECO:0000256" key="3">
    <source>
        <dbReference type="PIRSR" id="PIRSR617939-2"/>
    </source>
</evidence>
<feature type="binding site" evidence="3">
    <location>
        <position position="254"/>
    </location>
    <ligand>
        <name>substrate</name>
    </ligand>
</feature>
<evidence type="ECO:0000256" key="2">
    <source>
        <dbReference type="PIRSR" id="PIRSR617939-1"/>
    </source>
</evidence>
<dbReference type="GO" id="GO:0003839">
    <property type="term" value="F:gamma-glutamylcyclotransferase activity"/>
    <property type="evidence" value="ECO:0007669"/>
    <property type="project" value="InterPro"/>
</dbReference>
<feature type="domain" description="Gamma-glutamylcyclotransferase AIG2-like" evidence="4">
    <location>
        <begin position="5"/>
        <end position="124"/>
    </location>
</feature>
<reference evidence="5" key="2">
    <citation type="submission" date="2020-09" db="EMBL/GenBank/DDBJ databases">
        <authorList>
            <person name="Sun Q."/>
            <person name="Zhou Y."/>
        </authorList>
    </citation>
    <scope>NUCLEOTIDE SEQUENCE</scope>
    <source>
        <strain evidence="5">CGMCC 1.12777</strain>
    </source>
</reference>
<dbReference type="AlphaFoldDB" id="A0A8J3EPC8"/>
<protein>
    <submittedName>
        <fullName evidence="5">Putative gamma-glutamylcyclotransferase YkqA</fullName>
    </submittedName>
</protein>
<keyword evidence="6" id="KW-1185">Reference proteome</keyword>
<keyword evidence="1" id="KW-0456">Lyase</keyword>
<dbReference type="Proteomes" id="UP000656813">
    <property type="component" value="Unassembled WGS sequence"/>
</dbReference>
<dbReference type="InterPro" id="IPR017939">
    <property type="entry name" value="G-Glutamylcylcotransferase"/>
</dbReference>
<dbReference type="RefSeq" id="WP_188499154.1">
    <property type="nucleotide sequence ID" value="NZ_BMFV01000048.1"/>
</dbReference>
<evidence type="ECO:0000256" key="1">
    <source>
        <dbReference type="ARBA" id="ARBA00023239"/>
    </source>
</evidence>
<dbReference type="PANTHER" id="PTHR12935">
    <property type="entry name" value="GAMMA-GLUTAMYLCYCLOTRANSFERASE"/>
    <property type="match status" value="1"/>
</dbReference>
<accession>A0A8J3EPC8</accession>
<feature type="active site" description="Proton acceptor" evidence="2">
    <location>
        <position position="212"/>
    </location>
</feature>
<feature type="binding site" evidence="3">
    <location>
        <begin position="137"/>
        <end position="142"/>
    </location>
    <ligand>
        <name>substrate</name>
    </ligand>
</feature>
<dbReference type="InterPro" id="IPR036568">
    <property type="entry name" value="GGCT-like_sf"/>
</dbReference>
<reference evidence="5" key="1">
    <citation type="journal article" date="2014" name="Int. J. Syst. Evol. Microbiol.">
        <title>Complete genome sequence of Corynebacterium casei LMG S-19264T (=DSM 44701T), isolated from a smear-ripened cheese.</title>
        <authorList>
            <consortium name="US DOE Joint Genome Institute (JGI-PGF)"/>
            <person name="Walter F."/>
            <person name="Albersmeier A."/>
            <person name="Kalinowski J."/>
            <person name="Ruckert C."/>
        </authorList>
    </citation>
    <scope>NUCLEOTIDE SEQUENCE</scope>
    <source>
        <strain evidence="5">CGMCC 1.12777</strain>
    </source>
</reference>
<dbReference type="InterPro" id="IPR009288">
    <property type="entry name" value="AIG2-like_dom"/>
</dbReference>
<dbReference type="Gene3D" id="3.10.490.10">
    <property type="entry name" value="Gamma-glutamyl cyclotransferase-like"/>
    <property type="match status" value="2"/>
</dbReference>
<name>A0A8J3EPC8_9BACL</name>
<comment type="caution">
    <text evidence="5">The sequence shown here is derived from an EMBL/GenBank/DDBJ whole genome shotgun (WGS) entry which is preliminary data.</text>
</comment>
<dbReference type="CDD" id="cd06661">
    <property type="entry name" value="GGCT_like"/>
    <property type="match status" value="2"/>
</dbReference>
<sequence>MGTLLFVYGELLSTEPQHNAFLSGIERKVEQAWTKGTLYKTVADVPAMVEGTGFVYGEIYEVSDTILRRIDEWAENRKSSNGHLYLRETLEVYTDKGSFQAQVYVFSDKSKRQCREVVPFQDWKVAQYLTNKDLYLYFAYGSCMDHERFRLAGVDHGFQVCIGRGTKHHYALKFTMKGENGNAADIVEGDQNVEGKLYEINEDTLNYLFIREGVEAGHYRPSIVDIENEKGERVQALTFIVIDKQPEGRPTELYVTEILRGGKETLSSTYWEALRNRINKQFNMDIHP</sequence>